<evidence type="ECO:0000313" key="2">
    <source>
        <dbReference type="Proteomes" id="UP000245119"/>
    </source>
</evidence>
<dbReference type="Proteomes" id="UP000245119">
    <property type="component" value="Linkage Group LG14"/>
</dbReference>
<dbReference type="AlphaFoldDB" id="A0A2T7NC79"/>
<name>A0A2T7NC79_POMCA</name>
<protein>
    <submittedName>
        <fullName evidence="1">Uncharacterized protein</fullName>
    </submittedName>
</protein>
<proteinExistence type="predicted"/>
<reference evidence="1 2" key="1">
    <citation type="submission" date="2018-04" db="EMBL/GenBank/DDBJ databases">
        <title>The genome of golden apple snail Pomacea canaliculata provides insight into stress tolerance and invasive adaptation.</title>
        <authorList>
            <person name="Liu C."/>
            <person name="Liu B."/>
            <person name="Ren Y."/>
            <person name="Zhang Y."/>
            <person name="Wang H."/>
            <person name="Li S."/>
            <person name="Jiang F."/>
            <person name="Yin L."/>
            <person name="Zhang G."/>
            <person name="Qian W."/>
            <person name="Fan W."/>
        </authorList>
    </citation>
    <scope>NUCLEOTIDE SEQUENCE [LARGE SCALE GENOMIC DNA]</scope>
    <source>
        <strain evidence="1">SZHN2017</strain>
        <tissue evidence="1">Muscle</tissue>
    </source>
</reference>
<sequence length="134" mass="14127">MGREGGQGASAGGWYLTPLRWLRPITPTSCRAARENVVTYAGGEGGAVKGSGTASPQDQVFPQLSHGKRGPACHQYSENQRCTGITITEGPLDRDCVDKSFGSETGRPEVLLCGEHITTGGKAKMQAGSRGHRL</sequence>
<accession>A0A2T7NC79</accession>
<dbReference type="EMBL" id="PZQS01000014">
    <property type="protein sequence ID" value="PVD18786.1"/>
    <property type="molecule type" value="Genomic_DNA"/>
</dbReference>
<gene>
    <name evidence="1" type="ORF">C0Q70_21338</name>
</gene>
<organism evidence="1 2">
    <name type="scientific">Pomacea canaliculata</name>
    <name type="common">Golden apple snail</name>
    <dbReference type="NCBI Taxonomy" id="400727"/>
    <lineage>
        <taxon>Eukaryota</taxon>
        <taxon>Metazoa</taxon>
        <taxon>Spiralia</taxon>
        <taxon>Lophotrochozoa</taxon>
        <taxon>Mollusca</taxon>
        <taxon>Gastropoda</taxon>
        <taxon>Caenogastropoda</taxon>
        <taxon>Architaenioglossa</taxon>
        <taxon>Ampullarioidea</taxon>
        <taxon>Ampullariidae</taxon>
        <taxon>Pomacea</taxon>
    </lineage>
</organism>
<evidence type="ECO:0000313" key="1">
    <source>
        <dbReference type="EMBL" id="PVD18786.1"/>
    </source>
</evidence>
<comment type="caution">
    <text evidence="1">The sequence shown here is derived from an EMBL/GenBank/DDBJ whole genome shotgun (WGS) entry which is preliminary data.</text>
</comment>
<keyword evidence="2" id="KW-1185">Reference proteome</keyword>